<feature type="domain" description="Transcriptional regulator TetR C-terminal Firmicutes type" evidence="1">
    <location>
        <begin position="8"/>
        <end position="47"/>
    </location>
</feature>
<evidence type="ECO:0000313" key="3">
    <source>
        <dbReference type="Proteomes" id="UP000196877"/>
    </source>
</evidence>
<dbReference type="InterPro" id="IPR039532">
    <property type="entry name" value="TetR_C_Firmicutes"/>
</dbReference>
<evidence type="ECO:0000259" key="1">
    <source>
        <dbReference type="Pfam" id="PF14278"/>
    </source>
</evidence>
<dbReference type="GeneID" id="92854297"/>
<gene>
    <name evidence="2" type="ORF">S101395_01685</name>
</gene>
<keyword evidence="3" id="KW-1185">Reference proteome</keyword>
<protein>
    <recommendedName>
        <fullName evidence="1">Transcriptional regulator TetR C-terminal Firmicutes type domain-containing protein</fullName>
    </recommendedName>
</protein>
<name>A0ABN5AG29_9BACI</name>
<accession>A0ABN5AG29</accession>
<sequence>MIEELSMERKIEKAFIVSGVTGVIEEWIKNGMVQAPSYISDVIHQLLLKIESQGK</sequence>
<evidence type="ECO:0000313" key="2">
    <source>
        <dbReference type="EMBL" id="ASB88194.1"/>
    </source>
</evidence>
<reference evidence="2 3" key="1">
    <citation type="submission" date="2017-06" db="EMBL/GenBank/DDBJ databases">
        <title>Genome sequence of Bacillus sonorensis strain SRCM101395.</title>
        <authorList>
            <person name="Cho S.H."/>
        </authorList>
    </citation>
    <scope>NUCLEOTIDE SEQUENCE [LARGE SCALE GENOMIC DNA]</scope>
    <source>
        <strain evidence="2 3">SRCM101395</strain>
    </source>
</reference>
<organism evidence="2 3">
    <name type="scientific">Bacillus sonorensis</name>
    <dbReference type="NCBI Taxonomy" id="119858"/>
    <lineage>
        <taxon>Bacteria</taxon>
        <taxon>Bacillati</taxon>
        <taxon>Bacillota</taxon>
        <taxon>Bacilli</taxon>
        <taxon>Bacillales</taxon>
        <taxon>Bacillaceae</taxon>
        <taxon>Bacillus</taxon>
    </lineage>
</organism>
<dbReference type="Pfam" id="PF14278">
    <property type="entry name" value="TetR_C_8"/>
    <property type="match status" value="1"/>
</dbReference>
<proteinExistence type="predicted"/>
<dbReference type="Gene3D" id="1.10.357.10">
    <property type="entry name" value="Tetracycline Repressor, domain 2"/>
    <property type="match status" value="1"/>
</dbReference>
<dbReference type="EMBL" id="CP021920">
    <property type="protein sequence ID" value="ASB88194.1"/>
    <property type="molecule type" value="Genomic_DNA"/>
</dbReference>
<dbReference type="Proteomes" id="UP000196877">
    <property type="component" value="Chromosome"/>
</dbReference>
<dbReference type="RefSeq" id="WP_224254426.1">
    <property type="nucleotide sequence ID" value="NZ_BORD01000003.1"/>
</dbReference>